<dbReference type="Proteomes" id="UP001526430">
    <property type="component" value="Unassembled WGS sequence"/>
</dbReference>
<dbReference type="RefSeq" id="WP_301590685.1">
    <property type="nucleotide sequence ID" value="NZ_JAPFQI010000010.1"/>
</dbReference>
<keyword evidence="2" id="KW-1185">Reference proteome</keyword>
<name>A0ABT3NWQ6_9PROT</name>
<accession>A0ABT3NWQ6</accession>
<evidence type="ECO:0000313" key="1">
    <source>
        <dbReference type="EMBL" id="MCW8086606.1"/>
    </source>
</evidence>
<evidence type="ECO:0000313" key="2">
    <source>
        <dbReference type="Proteomes" id="UP001526430"/>
    </source>
</evidence>
<gene>
    <name evidence="1" type="ORF">OF850_13295</name>
</gene>
<dbReference type="EMBL" id="JAPFQI010000010">
    <property type="protein sequence ID" value="MCW8086606.1"/>
    <property type="molecule type" value="Genomic_DNA"/>
</dbReference>
<organism evidence="1 2">
    <name type="scientific">Sabulicella glaciei</name>
    <dbReference type="NCBI Taxonomy" id="2984948"/>
    <lineage>
        <taxon>Bacteria</taxon>
        <taxon>Pseudomonadati</taxon>
        <taxon>Pseudomonadota</taxon>
        <taxon>Alphaproteobacteria</taxon>
        <taxon>Acetobacterales</taxon>
        <taxon>Acetobacteraceae</taxon>
        <taxon>Sabulicella</taxon>
    </lineage>
</organism>
<protein>
    <submittedName>
        <fullName evidence="1">Uncharacterized protein</fullName>
    </submittedName>
</protein>
<reference evidence="1 2" key="1">
    <citation type="submission" date="2022-10" db="EMBL/GenBank/DDBJ databases">
        <title>Roseococcus glaciei nov., sp. nov., isolated from glacier.</title>
        <authorList>
            <person name="Liu Q."/>
            <person name="Xin Y.-H."/>
        </authorList>
    </citation>
    <scope>NUCLEOTIDE SEQUENCE [LARGE SCALE GENOMIC DNA]</scope>
    <source>
        <strain evidence="1 2">MDT2-1-1</strain>
    </source>
</reference>
<proteinExistence type="predicted"/>
<sequence>MSVAGPQLLDPHFPRERARGHKAAAELLKAVSHWLDNDGDQIWELQPGVQQRLVPKGPGHEADRQDFIRLKSALVVAMEAIERQLSPPAKMAGIHRRQTALIARLHRAYLLAAKEADPGMKRLPSIDREGEAVRFIHGALDLLGERPVPDKSAIAMTLRRHCWPVEL</sequence>
<comment type="caution">
    <text evidence="1">The sequence shown here is derived from an EMBL/GenBank/DDBJ whole genome shotgun (WGS) entry which is preliminary data.</text>
</comment>